<gene>
    <name evidence="11" type="ORF">GCM10009737_17180</name>
</gene>
<keyword evidence="3" id="KW-0813">Transport</keyword>
<feature type="transmembrane region" description="Helical" evidence="9">
    <location>
        <begin position="449"/>
        <end position="470"/>
    </location>
</feature>
<evidence type="ECO:0000256" key="2">
    <source>
        <dbReference type="ARBA" id="ARBA00008537"/>
    </source>
</evidence>
<evidence type="ECO:0000313" key="11">
    <source>
        <dbReference type="EMBL" id="GAA1916274.1"/>
    </source>
</evidence>
<feature type="transmembrane region" description="Helical" evidence="9">
    <location>
        <begin position="315"/>
        <end position="336"/>
    </location>
</feature>
<comment type="similarity">
    <text evidence="2">Belongs to the major facilitator superfamily. EmrB family.</text>
</comment>
<evidence type="ECO:0000259" key="10">
    <source>
        <dbReference type="PROSITE" id="PS50850"/>
    </source>
</evidence>
<feature type="transmembrane region" description="Helical" evidence="9">
    <location>
        <begin position="85"/>
        <end position="109"/>
    </location>
</feature>
<evidence type="ECO:0000256" key="3">
    <source>
        <dbReference type="ARBA" id="ARBA00022448"/>
    </source>
</evidence>
<dbReference type="InterPro" id="IPR004638">
    <property type="entry name" value="EmrB-like"/>
</dbReference>
<evidence type="ECO:0000256" key="5">
    <source>
        <dbReference type="ARBA" id="ARBA00022692"/>
    </source>
</evidence>
<keyword evidence="12" id="KW-1185">Reference proteome</keyword>
<feature type="transmembrane region" description="Helical" evidence="9">
    <location>
        <begin position="372"/>
        <end position="394"/>
    </location>
</feature>
<evidence type="ECO:0000256" key="7">
    <source>
        <dbReference type="ARBA" id="ARBA00023136"/>
    </source>
</evidence>
<dbReference type="PANTHER" id="PTHR42718:SF9">
    <property type="entry name" value="MAJOR FACILITATOR SUPERFAMILY MULTIDRUG TRANSPORTER MFSC"/>
    <property type="match status" value="1"/>
</dbReference>
<feature type="transmembrane region" description="Helical" evidence="9">
    <location>
        <begin position="148"/>
        <end position="167"/>
    </location>
</feature>
<feature type="transmembrane region" description="Helical" evidence="9">
    <location>
        <begin position="415"/>
        <end position="437"/>
    </location>
</feature>
<name>A0ABN2PA19_9ACTN</name>
<evidence type="ECO:0000256" key="6">
    <source>
        <dbReference type="ARBA" id="ARBA00022989"/>
    </source>
</evidence>
<feature type="transmembrane region" description="Helical" evidence="9">
    <location>
        <begin position="280"/>
        <end position="303"/>
    </location>
</feature>
<dbReference type="InterPro" id="IPR011701">
    <property type="entry name" value="MFS"/>
</dbReference>
<accession>A0ABN2PA19</accession>
<keyword evidence="4" id="KW-1003">Cell membrane</keyword>
<feature type="transmembrane region" description="Helical" evidence="9">
    <location>
        <begin position="239"/>
        <end position="259"/>
    </location>
</feature>
<feature type="domain" description="Major facilitator superfamily (MFS) profile" evidence="10">
    <location>
        <begin position="20"/>
        <end position="475"/>
    </location>
</feature>
<dbReference type="Gene3D" id="1.20.1720.10">
    <property type="entry name" value="Multidrug resistance protein D"/>
    <property type="match status" value="1"/>
</dbReference>
<dbReference type="InterPro" id="IPR036259">
    <property type="entry name" value="MFS_trans_sf"/>
</dbReference>
<feature type="compositionally biased region" description="Basic and acidic residues" evidence="8">
    <location>
        <begin position="493"/>
        <end position="515"/>
    </location>
</feature>
<dbReference type="Gene3D" id="1.20.1250.20">
    <property type="entry name" value="MFS general substrate transporter like domains"/>
    <property type="match status" value="1"/>
</dbReference>
<feature type="compositionally biased region" description="Low complexity" evidence="8">
    <location>
        <begin position="475"/>
        <end position="492"/>
    </location>
</feature>
<keyword evidence="6 9" id="KW-1133">Transmembrane helix</keyword>
<dbReference type="PROSITE" id="PS50850">
    <property type="entry name" value="MFS"/>
    <property type="match status" value="1"/>
</dbReference>
<comment type="caution">
    <text evidence="11">The sequence shown here is derived from an EMBL/GenBank/DDBJ whole genome shotgun (WGS) entry which is preliminary data.</text>
</comment>
<evidence type="ECO:0000256" key="4">
    <source>
        <dbReference type="ARBA" id="ARBA00022475"/>
    </source>
</evidence>
<feature type="transmembrane region" description="Helical" evidence="9">
    <location>
        <begin position="343"/>
        <end position="360"/>
    </location>
</feature>
<dbReference type="PRINTS" id="PR01036">
    <property type="entry name" value="TCRTETB"/>
</dbReference>
<sequence length="515" mass="52947">MSATTSVEDAPRLTREQVLLLASLLVGTFVVILNETTMSVALPVLQSSFGVGAATGQWLTTAFLLTMGSVIPLTGFLIQRVPTRVLFLVAMGLFAAGTLLAALAPVFSVLLVARIIQASGTAIMVPLLMTTVMEVVPVARRGQMMGNITVVIAVAPALGPTVSGLVLDTLGWRWIFGSMLPIALLVTALGARYVVPIAESRRTRIDLLSVPLAVVGFGALVYGLSSIGESAEGGHAVPVWLPFVVGVAALVAFVVRQLALQREDRALLDLRVFAARGFPLALGATLIAMLTMLGTFILVPYFAQQALAMDPLTTGLLTLPGGLLMGALGPVVGRIYDARGPRVLLVPGSLLVTGALWLLSTVSVDTGFGTLAAAFVLLSVGIATLMTPLMTVALGSVPQPLYSHGSAILSTLQQVAGAAGTALFVTVMTVVATASPGGVESREGIAEGVSTAFMVAGCIALVLVALVPFVRRPAETPAGTPAGDPTGTPTGTERTDGDATRAADRPADERATVAP</sequence>
<dbReference type="PANTHER" id="PTHR42718">
    <property type="entry name" value="MAJOR FACILITATOR SUPERFAMILY MULTIDRUG TRANSPORTER MFSC"/>
    <property type="match status" value="1"/>
</dbReference>
<dbReference type="Proteomes" id="UP001501612">
    <property type="component" value="Unassembled WGS sequence"/>
</dbReference>
<evidence type="ECO:0000256" key="9">
    <source>
        <dbReference type="SAM" id="Phobius"/>
    </source>
</evidence>
<feature type="transmembrane region" description="Helical" evidence="9">
    <location>
        <begin position="58"/>
        <end position="78"/>
    </location>
</feature>
<feature type="region of interest" description="Disordered" evidence="8">
    <location>
        <begin position="474"/>
        <end position="515"/>
    </location>
</feature>
<feature type="transmembrane region" description="Helical" evidence="9">
    <location>
        <begin position="173"/>
        <end position="195"/>
    </location>
</feature>
<proteinExistence type="inferred from homology"/>
<feature type="transmembrane region" description="Helical" evidence="9">
    <location>
        <begin position="207"/>
        <end position="227"/>
    </location>
</feature>
<reference evidence="11 12" key="1">
    <citation type="journal article" date="2019" name="Int. J. Syst. Evol. Microbiol.">
        <title>The Global Catalogue of Microorganisms (GCM) 10K type strain sequencing project: providing services to taxonomists for standard genome sequencing and annotation.</title>
        <authorList>
            <consortium name="The Broad Institute Genomics Platform"/>
            <consortium name="The Broad Institute Genome Sequencing Center for Infectious Disease"/>
            <person name="Wu L."/>
            <person name="Ma J."/>
        </authorList>
    </citation>
    <scope>NUCLEOTIDE SEQUENCE [LARGE SCALE GENOMIC DNA]</scope>
    <source>
        <strain evidence="11 12">JCM 14046</strain>
    </source>
</reference>
<feature type="transmembrane region" description="Helical" evidence="9">
    <location>
        <begin position="115"/>
        <end position="136"/>
    </location>
</feature>
<evidence type="ECO:0000256" key="8">
    <source>
        <dbReference type="SAM" id="MobiDB-lite"/>
    </source>
</evidence>
<keyword evidence="7 9" id="KW-0472">Membrane</keyword>
<dbReference type="EMBL" id="BAAAMY010000004">
    <property type="protein sequence ID" value="GAA1916274.1"/>
    <property type="molecule type" value="Genomic_DNA"/>
</dbReference>
<dbReference type="InterPro" id="IPR020846">
    <property type="entry name" value="MFS_dom"/>
</dbReference>
<dbReference type="RefSeq" id="WP_344006146.1">
    <property type="nucleotide sequence ID" value="NZ_BAAAMY010000004.1"/>
</dbReference>
<comment type="subcellular location">
    <subcellularLocation>
        <location evidence="1">Cell membrane</location>
        <topology evidence="1">Multi-pass membrane protein</topology>
    </subcellularLocation>
</comment>
<organism evidence="11 12">
    <name type="scientific">Nocardioides lentus</name>
    <dbReference type="NCBI Taxonomy" id="338077"/>
    <lineage>
        <taxon>Bacteria</taxon>
        <taxon>Bacillati</taxon>
        <taxon>Actinomycetota</taxon>
        <taxon>Actinomycetes</taxon>
        <taxon>Propionibacteriales</taxon>
        <taxon>Nocardioidaceae</taxon>
        <taxon>Nocardioides</taxon>
    </lineage>
</organism>
<keyword evidence="5 9" id="KW-0812">Transmembrane</keyword>
<dbReference type="SUPFAM" id="SSF103473">
    <property type="entry name" value="MFS general substrate transporter"/>
    <property type="match status" value="1"/>
</dbReference>
<protein>
    <submittedName>
        <fullName evidence="11">DHA2 family efflux MFS transporter permease subunit</fullName>
    </submittedName>
</protein>
<feature type="transmembrane region" description="Helical" evidence="9">
    <location>
        <begin position="18"/>
        <end position="38"/>
    </location>
</feature>
<evidence type="ECO:0000313" key="12">
    <source>
        <dbReference type="Proteomes" id="UP001501612"/>
    </source>
</evidence>
<dbReference type="Pfam" id="PF07690">
    <property type="entry name" value="MFS_1"/>
    <property type="match status" value="1"/>
</dbReference>
<evidence type="ECO:0000256" key="1">
    <source>
        <dbReference type="ARBA" id="ARBA00004651"/>
    </source>
</evidence>
<dbReference type="NCBIfam" id="TIGR00711">
    <property type="entry name" value="efflux_EmrB"/>
    <property type="match status" value="1"/>
</dbReference>